<evidence type="ECO:0000256" key="4">
    <source>
        <dbReference type="ARBA" id="ARBA00022475"/>
    </source>
</evidence>
<dbReference type="InterPro" id="IPR000522">
    <property type="entry name" value="ABC_transptr_permease_BtuC"/>
</dbReference>
<organism evidence="9 10">
    <name type="scientific">Tepidiphilus thermophilus</name>
    <dbReference type="NCBI Taxonomy" id="876478"/>
    <lineage>
        <taxon>Bacteria</taxon>
        <taxon>Pseudomonadati</taxon>
        <taxon>Pseudomonadota</taxon>
        <taxon>Hydrogenophilia</taxon>
        <taxon>Hydrogenophilales</taxon>
        <taxon>Hydrogenophilaceae</taxon>
        <taxon>Tepidiphilus</taxon>
    </lineage>
</organism>
<evidence type="ECO:0000256" key="7">
    <source>
        <dbReference type="ARBA" id="ARBA00023136"/>
    </source>
</evidence>
<keyword evidence="7 8" id="KW-0472">Membrane</keyword>
<dbReference type="Gene3D" id="1.10.3470.10">
    <property type="entry name" value="ABC transporter involved in vitamin B12 uptake, BtuC"/>
    <property type="match status" value="1"/>
</dbReference>
<evidence type="ECO:0000256" key="2">
    <source>
        <dbReference type="ARBA" id="ARBA00007935"/>
    </source>
</evidence>
<feature type="transmembrane region" description="Helical" evidence="8">
    <location>
        <begin position="232"/>
        <end position="255"/>
    </location>
</feature>
<dbReference type="GO" id="GO:0022857">
    <property type="term" value="F:transmembrane transporter activity"/>
    <property type="evidence" value="ECO:0007669"/>
    <property type="project" value="InterPro"/>
</dbReference>
<dbReference type="Pfam" id="PF01032">
    <property type="entry name" value="FecCD"/>
    <property type="match status" value="1"/>
</dbReference>
<gene>
    <name evidence="9" type="ORF">Ga0061068_10331</name>
</gene>
<proteinExistence type="inferred from homology"/>
<keyword evidence="6 8" id="KW-1133">Transmembrane helix</keyword>
<feature type="transmembrane region" description="Helical" evidence="8">
    <location>
        <begin position="112"/>
        <end position="134"/>
    </location>
</feature>
<keyword evidence="10" id="KW-1185">Reference proteome</keyword>
<dbReference type="GO" id="GO:0005886">
    <property type="term" value="C:plasma membrane"/>
    <property type="evidence" value="ECO:0007669"/>
    <property type="project" value="UniProtKB-SubCell"/>
</dbReference>
<dbReference type="Proteomes" id="UP000182108">
    <property type="component" value="Unassembled WGS sequence"/>
</dbReference>
<dbReference type="CDD" id="cd06550">
    <property type="entry name" value="TM_ABC_iron-siderophores_like"/>
    <property type="match status" value="1"/>
</dbReference>
<evidence type="ECO:0000313" key="9">
    <source>
        <dbReference type="EMBL" id="CUB06178.1"/>
    </source>
</evidence>
<dbReference type="AlphaFoldDB" id="A0A0K6ISV4"/>
<dbReference type="PANTHER" id="PTHR30472">
    <property type="entry name" value="FERRIC ENTEROBACTIN TRANSPORT SYSTEM PERMEASE PROTEIN"/>
    <property type="match status" value="1"/>
</dbReference>
<evidence type="ECO:0000313" key="10">
    <source>
        <dbReference type="Proteomes" id="UP000182108"/>
    </source>
</evidence>
<feature type="transmembrane region" description="Helical" evidence="8">
    <location>
        <begin position="86"/>
        <end position="106"/>
    </location>
</feature>
<feature type="transmembrane region" description="Helical" evidence="8">
    <location>
        <begin position="275"/>
        <end position="293"/>
    </location>
</feature>
<keyword evidence="3" id="KW-0813">Transport</keyword>
<dbReference type="EMBL" id="CYHH01000003">
    <property type="protein sequence ID" value="CUB06178.1"/>
    <property type="molecule type" value="Genomic_DNA"/>
</dbReference>
<protein>
    <submittedName>
        <fullName evidence="9">ABC-type Fe3+-siderophore transport system, permease component</fullName>
    </submittedName>
</protein>
<evidence type="ECO:0000256" key="8">
    <source>
        <dbReference type="SAM" id="Phobius"/>
    </source>
</evidence>
<dbReference type="PANTHER" id="PTHR30472:SF25">
    <property type="entry name" value="ABC TRANSPORTER PERMEASE PROTEIN MJ0876-RELATED"/>
    <property type="match status" value="1"/>
</dbReference>
<dbReference type="OrthoDB" id="9055647at2"/>
<comment type="similarity">
    <text evidence="2">Belongs to the binding-protein-dependent transport system permease family. FecCD subfamily.</text>
</comment>
<dbReference type="RefSeq" id="WP_055423015.1">
    <property type="nucleotide sequence ID" value="NZ_CYHH01000003.1"/>
</dbReference>
<evidence type="ECO:0000256" key="1">
    <source>
        <dbReference type="ARBA" id="ARBA00004651"/>
    </source>
</evidence>
<feature type="transmembrane region" description="Helical" evidence="8">
    <location>
        <begin position="185"/>
        <end position="204"/>
    </location>
</feature>
<feature type="transmembrane region" description="Helical" evidence="8">
    <location>
        <begin position="141"/>
        <end position="165"/>
    </location>
</feature>
<sequence>MREVLLAPALLLLVGLLVLASLTLGYLELSPLAWWRGVWAGDPLLRLVLVEIRLPRTLLALAVGAALGVAGAALQSLLRNPLAEPALVGATGGASLGAVMALYWGWAGAWSLALPLAGFAGAALVTAFVLLLALRGASTVGLILAGVAASSLSTALVSLILNASPNPHATMEIVHWLLGSVTDRSLQDVALVLPPIALGMALLLRQGTALRRLVLDEEAAASLGVSLPRLRLAVLVGAALAVGAATAIAGSIGFVGLVAPHLVRPLVRHDPARTLWASMGAGAVLLLAADLAVRLIDPHGAELKLGVLTALVGAPFFLWRVLAVRAP</sequence>
<reference evidence="10" key="1">
    <citation type="submission" date="2015-08" db="EMBL/GenBank/DDBJ databases">
        <authorList>
            <person name="Babu N.S."/>
            <person name="Beckwith C.J."/>
            <person name="Beseler K.G."/>
            <person name="Brison A."/>
            <person name="Carone J.V."/>
            <person name="Caskin T.P."/>
            <person name="Diamond M."/>
            <person name="Durham M.E."/>
            <person name="Foxe J.M."/>
            <person name="Go M."/>
            <person name="Henderson B.A."/>
            <person name="Jones I.B."/>
            <person name="McGettigan J.A."/>
            <person name="Micheletti S.J."/>
            <person name="Nasrallah M.E."/>
            <person name="Ortiz D."/>
            <person name="Piller C.R."/>
            <person name="Privatt S.R."/>
            <person name="Schneider S.L."/>
            <person name="Sharp S."/>
            <person name="Smith T.C."/>
            <person name="Stanton J.D."/>
            <person name="Ullery H.E."/>
            <person name="Wilson R.J."/>
            <person name="Serrano M.G."/>
            <person name="Buck G."/>
            <person name="Lee V."/>
            <person name="Wang Y."/>
            <person name="Carvalho R."/>
            <person name="Voegtly L."/>
            <person name="Shi R."/>
            <person name="Duckworth R."/>
            <person name="Johnson A."/>
            <person name="Loviza R."/>
            <person name="Walstead R."/>
            <person name="Shah Z."/>
            <person name="Kiflezghi M."/>
            <person name="Wade K."/>
            <person name="Ball S.L."/>
            <person name="Bradley K.W."/>
            <person name="Asai D.J."/>
            <person name="Bowman C.A."/>
            <person name="Russell D.A."/>
            <person name="Pope W.H."/>
            <person name="Jacobs-Sera D."/>
            <person name="Hendrix R.W."/>
            <person name="Hatfull G.F."/>
        </authorList>
    </citation>
    <scope>NUCLEOTIDE SEQUENCE [LARGE SCALE GENOMIC DNA]</scope>
    <source>
        <strain evidence="10">JCM 19170</strain>
    </source>
</reference>
<feature type="transmembrane region" description="Helical" evidence="8">
    <location>
        <begin position="305"/>
        <end position="322"/>
    </location>
</feature>
<evidence type="ECO:0000256" key="6">
    <source>
        <dbReference type="ARBA" id="ARBA00022989"/>
    </source>
</evidence>
<name>A0A0K6ISV4_9PROT</name>
<accession>A0A0K6ISV4</accession>
<dbReference type="GO" id="GO:0033214">
    <property type="term" value="P:siderophore-iron import into cell"/>
    <property type="evidence" value="ECO:0007669"/>
    <property type="project" value="TreeGrafter"/>
</dbReference>
<dbReference type="SUPFAM" id="SSF81345">
    <property type="entry name" value="ABC transporter involved in vitamin B12 uptake, BtuC"/>
    <property type="match status" value="1"/>
</dbReference>
<comment type="subcellular location">
    <subcellularLocation>
        <location evidence="1">Cell membrane</location>
        <topology evidence="1">Multi-pass membrane protein</topology>
    </subcellularLocation>
</comment>
<dbReference type="InterPro" id="IPR037294">
    <property type="entry name" value="ABC_BtuC-like"/>
</dbReference>
<evidence type="ECO:0000256" key="5">
    <source>
        <dbReference type="ARBA" id="ARBA00022692"/>
    </source>
</evidence>
<feature type="transmembrane region" description="Helical" evidence="8">
    <location>
        <begin position="56"/>
        <end position="74"/>
    </location>
</feature>
<keyword evidence="5 8" id="KW-0812">Transmembrane</keyword>
<keyword evidence="4" id="KW-1003">Cell membrane</keyword>
<evidence type="ECO:0000256" key="3">
    <source>
        <dbReference type="ARBA" id="ARBA00022448"/>
    </source>
</evidence>